<evidence type="ECO:0000259" key="3">
    <source>
        <dbReference type="Pfam" id="PF18413"/>
    </source>
</evidence>
<dbReference type="InterPro" id="IPR018003">
    <property type="entry name" value="Insecticidal_toxin/plasmid_vir"/>
</dbReference>
<evidence type="ECO:0008006" key="7">
    <source>
        <dbReference type="Google" id="ProtNLM"/>
    </source>
</evidence>
<evidence type="ECO:0000259" key="4">
    <source>
        <dbReference type="Pfam" id="PF20220"/>
    </source>
</evidence>
<dbReference type="Pfam" id="PF20220">
    <property type="entry name" value="ABC_toxin_N"/>
    <property type="match status" value="1"/>
</dbReference>
<evidence type="ECO:0000313" key="6">
    <source>
        <dbReference type="Proteomes" id="UP000677244"/>
    </source>
</evidence>
<dbReference type="Gene3D" id="3.90.182.10">
    <property type="entry name" value="Toxin - Anthrax Protective Antigen,domain 1"/>
    <property type="match status" value="1"/>
</dbReference>
<accession>A0ABS3YXR3</accession>
<dbReference type="InterPro" id="IPR040840">
    <property type="entry name" value="TcA_TcB_BD"/>
</dbReference>
<dbReference type="SUPFAM" id="SSF56988">
    <property type="entry name" value="Anthrax protective antigen"/>
    <property type="match status" value="1"/>
</dbReference>
<dbReference type="InterPro" id="IPR046839">
    <property type="entry name" value="ABC_toxin_N"/>
</dbReference>
<comment type="caution">
    <text evidence="5">The sequence shown here is derived from an EMBL/GenBank/DDBJ whole genome shotgun (WGS) entry which is preliminary data.</text>
</comment>
<reference evidence="5 6" key="1">
    <citation type="submission" date="2021-03" db="EMBL/GenBank/DDBJ databases">
        <title>Assistant Professor.</title>
        <authorList>
            <person name="Huq M.A."/>
        </authorList>
    </citation>
    <scope>NUCLEOTIDE SEQUENCE [LARGE SCALE GENOMIC DNA]</scope>
    <source>
        <strain evidence="5 6">MAH-29</strain>
    </source>
</reference>
<proteinExistence type="predicted"/>
<feature type="domain" description="Neuraminidase-like" evidence="3">
    <location>
        <begin position="1579"/>
        <end position="1720"/>
    </location>
</feature>
<feature type="domain" description="ABC toxin N-terminal" evidence="4">
    <location>
        <begin position="1423"/>
        <end position="1549"/>
    </location>
</feature>
<sequence>MNTHKKRDKRSKLLSDTLAKEKQDVFLDIYAAHENDWAQTRTSLLEKGISDQELKKMELVYQLAEITDDNDKLVTSLQKKLSSIREMALSYDRKKIHSLLQIDTLPEEVPGETQEEKAAWYASHIEKQLYHKEPSAVVARMVKNNELPIKDKAIQQGVLSFFEGHPDFNIRNTSVYAASKENKASLAKVDPMQRTAVMGTLKNIQRISSMSNSPALLPKMMESDLTSAHKVVTQSQEDFIQKYAEQLGGKEEAAQVYEQAANINTRNEFMLAALRDSITGTSVAAIDGKTGREEAIVMVKEMAEQNNLQLNWEALFGNADLCECDECRSVYSASAYLVELLQYLRTAGDGTPLNELLKRRPDIGNLQLTCENANTALPYIDLVNEIMESFIVHLPGYQAEGNVQLDVFDVVDESNEELLAVPQHINYNAYKAVNDAVYPFSLPYNQPLDAIRMLLRKMGTNRYDIMDAFDVPSKPVNEANAMSRAKFAEMLLISKEEHICLTKEDFYKKEYYDAQKGRVLTTDEYQALIGVKPVWKYYGFNTEAEMLSGLKMVKNSFLPRTGISFKDLYAILETKSVNIARPVGASMAMMNRIPYSYRYLLSLAGTATDPAVKYAQVITLLQNAFELPADKTAVRNWVLQDFEKVGKMIVLELGGTTPGNNDDYYYDQGGPGADLYQVAKANDVSKAVLQHLDGTPLTTPEYDTLQRFIRLWRKLNWTIPQTDMAIVGLSPVNSTRYDITANTIQQLSWIRKLSGHTLIPIERLLAFWADISIHGEQSLYKKVFLTPNILAIDPVFAPDVNGNFLAATTTITAHLPGIMAALQMTASEISQIRSYLAMPDVLSLSNISAIFRYGALARYLKLPVNRLLHLSLLFGNPFLNAGATYEFILVCEDIREAGFRPEQLSYMMVHTPEPGIAPSDRTILTIARELHQALRNNESRHLIPQEITADLLKQQLMLVFDEEVSTRIMAFLDGSIVFSQKVNDRLVVIVPEHLTDRFSYNRATGIMATKGILSEEDWSEIGSLSRDKSFQGGVSKLSAQPAMFLNDTLFAMFPVNSAERNLVLGPDGGETSPGYKISLCYNQFIPFLKKQLAQRLIYEKLSKEIQLDAGTTEWLLTMSLTNDDGSQPLVNDFLKIGQQVPPVASWDGYLIPAANDAYTFVIAATQQPALLLNDQPLTVQPVAGATGQYETTPQPLKAGQLYRLKITGLNGDLSKLSWKTATVPRMQVPESCLFPAVVNDTFAATYRKLHKAALFIKGFSFSAEELKLLYISRSGFFNMSLNSLNLTIWRRFREYTVVRNRHKNGSISLAEFLAWMRNPVNATLADKIVALTNWDLARVQALLGSTQFNYYVSNFQNEKPLEKLYQAMSLSMLTGLDTATLVAWAVPLTDFDKCYQQAENIRSCLRARYTEEDWRQTIKPVNDQLRTNQRTALISYLLVQPALQQWAQNRNLALDADTLLEFFLIDLQMESVMETSRIRQAVSSLQLFVQRCFLGLEKAIPATTLDRSKWEWMQQYRTWEASRKVFLYPENWIEPDLRDTKSPFFKELEAELLQQDVTPEVVENAVRNYLGKLNEVGSLDIIAVFQEWPEDKSHIIGRTRSIPYVYYHRTYDFIHVWTPWEKIETDIQLVEEDKPGMQTAPLNGNYLIPVKWKDRLLLFWPVFTKKTVENAIQGTPLSKMSMTQMSTQRSGDLNPLEYREIKLAYSEYRDGKWTAKQTSPCVLNTPAAATAVPISSFIFMQDTLTELLKISVHYEEGNIIKPVGAFTFHDGVGFGTTGADTCTFDMYYPPDTVSKYMHFYPAGPTAPVDITIDIAGVQRGMIFNKPLTNFKLVRTFQKNFTANGPNYASTTMVYQEEGNNGTHRRTMVRYAPYYATENAIENLYHPYVGTFLQQLNQNGLSGLLSTFTQQNRQYATTPQTYNAERVVQWPDGGVDFGKNPDNQFKESYGSYSIYNWELFFHVPLIIADRLSKSRQYEQARNWFHYIFNPLATGPENTVRRYWQFLPFKTSPVDSVRDFLYSLKPWQGYNEIYEWRSDPYNPHLIARSRPAAYMKTVVMKYLDNILAWGDELYRQNTMETINQASILYVIAGHILGPRPQVVPERGTISAQTYNSLKDKWDHFSNAMVEMELAFPYSGQVTYEGGIQNGKPYRGNNIFGFGASLYFNIPNNPQLLQYWDKVADRLFKIRHSMNIDGIVQKLALYEPPIDPALLVQAAANGISLSSVLNDFNVPMPYYRFNHLTAKALEVCADVKVLGSQLLSVIERRDAEALAKLRATQEVVLLNAVQTVKIQQLEEAYGQLDTLYRTRENTGNRLKHFQQLLAITPEVPQEGATYSELDGKYGRMQESGGLQLIDLEREDMKKALQAAQKQTMAGILETAAGVANFFPSTSGHGQPLGVGVTITFGGQHVGAALAAAARGVQTYANKLQFESGAAAKKTGFLRQRQDWILQANTAGNELMQIDKQIITAKIRIAISEKELQHHKMQVEQAREMQDYLAGKYTNQELYQWMEGQVRTTYRQAYQLAYDLARKAEKAYRFERGEANTNFIQLAYWDGSRDGFLAGEQLSLAIRQMERTYMDTHKREYEISKHISLVQWDAFALLNLKETGTCELLLPETMFDLDFPGHYMRRIKSMSVSIPCVAGPYTSISATLTLLNDKTRISNVTGSQYREDTTATDERFVNNYVQLQSIATSHAQQDNGMFELNFRDDRFLPFEGAGAVSRWRLDLPAGFRQFDYDTISDVIFHLQYTAREGGGLLKQFSENNLNSFLENASGEDGMDRLFNLKSEYSNEWYRFQHPGNGNRVLTLTGLKDRLPFFTKSKRVQRVEVTGIELLVEGEVTGLQLNGMALNPAAAIGDLKHFTVAGAFPALSEAWNFTADNAALQDAWLVIRYSIVTN</sequence>
<dbReference type="InterPro" id="IPR041079">
    <property type="entry name" value="Neuraminidase-like"/>
</dbReference>
<name>A0ABS3YXR3_9BACT</name>
<dbReference type="Proteomes" id="UP000677244">
    <property type="component" value="Unassembled WGS sequence"/>
</dbReference>
<keyword evidence="6" id="KW-1185">Reference proteome</keyword>
<evidence type="ECO:0000256" key="1">
    <source>
        <dbReference type="ARBA" id="ARBA00023026"/>
    </source>
</evidence>
<dbReference type="Pfam" id="PF18276">
    <property type="entry name" value="TcA_TcB_BD"/>
    <property type="match status" value="1"/>
</dbReference>
<dbReference type="RefSeq" id="WP_209140588.1">
    <property type="nucleotide sequence ID" value="NZ_JAGHKO010000004.1"/>
</dbReference>
<keyword evidence="1" id="KW-0843">Virulence</keyword>
<protein>
    <recommendedName>
        <fullName evidence="7">PA14 domain-containing protein</fullName>
    </recommendedName>
</protein>
<evidence type="ECO:0000259" key="2">
    <source>
        <dbReference type="Pfam" id="PF18276"/>
    </source>
</evidence>
<feature type="domain" description="Tc toxin complex TcA C-terminal TcB-binding" evidence="2">
    <location>
        <begin position="2464"/>
        <end position="2750"/>
    </location>
</feature>
<organism evidence="5 6">
    <name type="scientific">Niastella soli</name>
    <dbReference type="NCBI Taxonomy" id="2821487"/>
    <lineage>
        <taxon>Bacteria</taxon>
        <taxon>Pseudomonadati</taxon>
        <taxon>Bacteroidota</taxon>
        <taxon>Chitinophagia</taxon>
        <taxon>Chitinophagales</taxon>
        <taxon>Chitinophagaceae</taxon>
        <taxon>Niastella</taxon>
    </lineage>
</organism>
<dbReference type="Pfam" id="PF18413">
    <property type="entry name" value="Neuraminidase"/>
    <property type="match status" value="1"/>
</dbReference>
<dbReference type="EMBL" id="JAGHKO010000004">
    <property type="protein sequence ID" value="MBO9202543.1"/>
    <property type="molecule type" value="Genomic_DNA"/>
</dbReference>
<dbReference type="Pfam" id="PF03538">
    <property type="entry name" value="VRP1"/>
    <property type="match status" value="1"/>
</dbReference>
<gene>
    <name evidence="5" type="ORF">J7I42_19805</name>
</gene>
<evidence type="ECO:0000313" key="5">
    <source>
        <dbReference type="EMBL" id="MBO9202543.1"/>
    </source>
</evidence>